<comment type="similarity">
    <text evidence="2">Belongs to the HEXIM family.</text>
</comment>
<proteinExistence type="inferred from homology"/>
<dbReference type="Pfam" id="PF15313">
    <property type="entry name" value="HEXIM"/>
    <property type="match status" value="1"/>
</dbReference>
<dbReference type="GO" id="GO:0000122">
    <property type="term" value="P:negative regulation of transcription by RNA polymerase II"/>
    <property type="evidence" value="ECO:0007669"/>
    <property type="project" value="InterPro"/>
</dbReference>
<evidence type="ECO:0000256" key="3">
    <source>
        <dbReference type="ARBA" id="ARBA00022491"/>
    </source>
</evidence>
<dbReference type="PANTHER" id="PTHR13469:SF8">
    <property type="entry name" value="HEXIM P-TEFB COMPLEX SUBUNIT 1"/>
    <property type="match status" value="1"/>
</dbReference>
<evidence type="ECO:0000256" key="5">
    <source>
        <dbReference type="ARBA" id="ARBA00023054"/>
    </source>
</evidence>
<dbReference type="InterPro" id="IPR024872">
    <property type="entry name" value="HEXIM"/>
</dbReference>
<feature type="region of interest" description="Disordered" evidence="9">
    <location>
        <begin position="1"/>
        <end position="65"/>
    </location>
</feature>
<evidence type="ECO:0000256" key="9">
    <source>
        <dbReference type="SAM" id="MobiDB-lite"/>
    </source>
</evidence>
<dbReference type="AlphaFoldDB" id="A0A0B6Z6P9"/>
<dbReference type="PRINTS" id="PR02094">
    <property type="entry name" value="HEXIMFAMILY"/>
</dbReference>
<evidence type="ECO:0000256" key="1">
    <source>
        <dbReference type="ARBA" id="ARBA00004123"/>
    </source>
</evidence>
<keyword evidence="4" id="KW-0805">Transcription regulation</keyword>
<dbReference type="GO" id="GO:0005654">
    <property type="term" value="C:nucleoplasm"/>
    <property type="evidence" value="ECO:0007669"/>
    <property type="project" value="TreeGrafter"/>
</dbReference>
<dbReference type="Gene3D" id="6.10.250.2910">
    <property type="match status" value="1"/>
</dbReference>
<organism evidence="10">
    <name type="scientific">Arion vulgaris</name>
    <dbReference type="NCBI Taxonomy" id="1028688"/>
    <lineage>
        <taxon>Eukaryota</taxon>
        <taxon>Metazoa</taxon>
        <taxon>Spiralia</taxon>
        <taxon>Lophotrochozoa</taxon>
        <taxon>Mollusca</taxon>
        <taxon>Gastropoda</taxon>
        <taxon>Heterobranchia</taxon>
        <taxon>Euthyneura</taxon>
        <taxon>Panpulmonata</taxon>
        <taxon>Eupulmonata</taxon>
        <taxon>Stylommatophora</taxon>
        <taxon>Helicina</taxon>
        <taxon>Arionoidea</taxon>
        <taxon>Arionidae</taxon>
        <taxon>Arion</taxon>
    </lineage>
</organism>
<feature type="compositionally biased region" description="Basic and acidic residues" evidence="9">
    <location>
        <begin position="9"/>
        <end position="18"/>
    </location>
</feature>
<dbReference type="EMBL" id="HACG01017434">
    <property type="protein sequence ID" value="CEK64299.1"/>
    <property type="molecule type" value="Transcribed_RNA"/>
</dbReference>
<dbReference type="GO" id="GO:0004861">
    <property type="term" value="F:cyclin-dependent protein serine/threonine kinase inhibitor activity"/>
    <property type="evidence" value="ECO:0007669"/>
    <property type="project" value="InterPro"/>
</dbReference>
<sequence length="289" mass="32045">DDCSSSSDRSFEADDSSVRGDSGSNGHQNSENVRSRRKRRHGSHGSRRHKGGSRHKHKGYQPYPCKDDIEMQLKRKSLELQEKENAAAVVRREGADQQYTTFPVAPFNSTQFLMDEHSANSPASLHKTSASSVLNSCSPQDIRLNSVPSTPAESNHETIVFEKKDKEFSDFFTTAHAESLQSLPKEELVKHYMNLEEKVAALQKKVAEQQQKHCDSSCSNVARKMVKVCVCDYICNSDTNSLSSSTEEFDQCVGNQSSIYVEETNMLTLTTTASSVSGDANKMCTESAS</sequence>
<keyword evidence="3" id="KW-0678">Repressor</keyword>
<evidence type="ECO:0000256" key="4">
    <source>
        <dbReference type="ARBA" id="ARBA00023015"/>
    </source>
</evidence>
<keyword evidence="5 8" id="KW-0175">Coiled coil</keyword>
<feature type="compositionally biased region" description="Polar residues" evidence="9">
    <location>
        <begin position="22"/>
        <end position="32"/>
    </location>
</feature>
<evidence type="ECO:0000313" key="10">
    <source>
        <dbReference type="EMBL" id="CEK64299.1"/>
    </source>
</evidence>
<accession>A0A0B6Z6P9</accession>
<dbReference type="GO" id="GO:0097322">
    <property type="term" value="F:7SK snRNA binding"/>
    <property type="evidence" value="ECO:0007669"/>
    <property type="project" value="TreeGrafter"/>
</dbReference>
<evidence type="ECO:0000256" key="6">
    <source>
        <dbReference type="ARBA" id="ARBA00023163"/>
    </source>
</evidence>
<evidence type="ECO:0000256" key="7">
    <source>
        <dbReference type="ARBA" id="ARBA00023242"/>
    </source>
</evidence>
<comment type="subcellular location">
    <subcellularLocation>
        <location evidence="1">Nucleus</location>
    </subcellularLocation>
</comment>
<feature type="coiled-coil region" evidence="8">
    <location>
        <begin position="66"/>
        <end position="93"/>
    </location>
</feature>
<gene>
    <name evidence="10" type="primary">ORF51314</name>
</gene>
<protein>
    <submittedName>
        <fullName evidence="10">Uncharacterized protein</fullName>
    </submittedName>
</protein>
<name>A0A0B6Z6P9_9EUPU</name>
<evidence type="ECO:0000256" key="2">
    <source>
        <dbReference type="ARBA" id="ARBA00008409"/>
    </source>
</evidence>
<dbReference type="PANTHER" id="PTHR13469">
    <property type="entry name" value="HEXAMETHYLENE BISACETAMIDE INDUCIBLE 1"/>
    <property type="match status" value="1"/>
</dbReference>
<keyword evidence="6" id="KW-0804">Transcription</keyword>
<reference evidence="10" key="1">
    <citation type="submission" date="2014-12" db="EMBL/GenBank/DDBJ databases">
        <title>Insight into the proteome of Arion vulgaris.</title>
        <authorList>
            <person name="Aradska J."/>
            <person name="Bulat T."/>
            <person name="Smidak R."/>
            <person name="Sarate P."/>
            <person name="Gangsoo J."/>
            <person name="Sialana F."/>
            <person name="Bilban M."/>
            <person name="Lubec G."/>
        </authorList>
    </citation>
    <scope>NUCLEOTIDE SEQUENCE</scope>
    <source>
        <tissue evidence="10">Skin</tissue>
    </source>
</reference>
<evidence type="ECO:0000256" key="8">
    <source>
        <dbReference type="SAM" id="Coils"/>
    </source>
</evidence>
<feature type="coiled-coil region" evidence="8">
    <location>
        <begin position="185"/>
        <end position="212"/>
    </location>
</feature>
<feature type="compositionally biased region" description="Basic residues" evidence="9">
    <location>
        <begin position="35"/>
        <end position="59"/>
    </location>
</feature>
<feature type="non-terminal residue" evidence="10">
    <location>
        <position position="1"/>
    </location>
</feature>
<keyword evidence="7" id="KW-0539">Nucleus</keyword>
<dbReference type="GO" id="GO:0005737">
    <property type="term" value="C:cytoplasm"/>
    <property type="evidence" value="ECO:0007669"/>
    <property type="project" value="InterPro"/>
</dbReference>